<dbReference type="EMBL" id="JAGRRH010000016">
    <property type="protein sequence ID" value="KAG7354066.1"/>
    <property type="molecule type" value="Genomic_DNA"/>
</dbReference>
<name>A0A9K3L3H4_9STRA</name>
<sequence length="705" mass="79605">MPDHADQDSNFDAEEAVGVLRTDTISQKSRDVYDGSIARMLKWFFDNKRHLLSEEFIQFGITHGFSKAAIRRFLADAPSNAPVKFNDVNVQDFIEWIDSIRKEDGSTPTYSTYNSHRAGIFNLFRDYKQNIVPLQSELKAHFRGIQRTTTQASANGEGKAKSGKDALEFALYKSLCLLLMKSAKPDYVFTHCFMTYCWNLMCRAGNMTSICWSHLEWRNDALGIHFTHRKNDQFGQRPLDPKHIYANPIIPEICPILSLGIYMLTTPISPTNTQLFPGGNQYDRFRKVLIRLLNTEEGSAELQARGMTTDDIGTDSCRSGAATYVLSGSTAAPPSTAVQLRAGWPLGGVQDRHLPNEAAGDHYVGRTVTGLPMTKPEFAILPPHFQKRSPLVDTMISTCFPNLPTSAVQVAEFALASVVWHVDFLEQTLPSNHRLFFTPLFRDRKQLMELKNLVTCRLNSPGDAIVATGVPPHISILQHMELLAKNVNNVVPEIKKVAPNIIRGVIEEIEKRAMPAGTVTEDDLKAVIMSSLEKSGLPQLVQRLGNAPTPDVQHEETLAGDQAVTMTHSWGSHMWGGRLHFVPEDFAFPNGCSQIAWQYWMCGDPQKQYPPLRNLRKDDMPNANLRKRLSDFRYLMQLIEERVEEKGKWIAHPSIEQANEMFEAGRDILDVSDVSEKGRKRRGLQMKWSSMVNHVRNKRKSQRTL</sequence>
<accession>A0A9K3L3H4</accession>
<evidence type="ECO:0000313" key="1">
    <source>
        <dbReference type="EMBL" id="KAG7354066.1"/>
    </source>
</evidence>
<evidence type="ECO:0000313" key="2">
    <source>
        <dbReference type="Proteomes" id="UP000693970"/>
    </source>
</evidence>
<dbReference type="AlphaFoldDB" id="A0A9K3L3H4"/>
<comment type="caution">
    <text evidence="1">The sequence shown here is derived from an EMBL/GenBank/DDBJ whole genome shotgun (WGS) entry which is preliminary data.</text>
</comment>
<proteinExistence type="predicted"/>
<dbReference type="Proteomes" id="UP000693970">
    <property type="component" value="Unassembled WGS sequence"/>
</dbReference>
<keyword evidence="2" id="KW-1185">Reference proteome</keyword>
<dbReference type="OrthoDB" id="168098at2759"/>
<reference evidence="1" key="2">
    <citation type="submission" date="2021-04" db="EMBL/GenBank/DDBJ databases">
        <authorList>
            <person name="Podell S."/>
        </authorList>
    </citation>
    <scope>NUCLEOTIDE SEQUENCE</scope>
    <source>
        <strain evidence="1">Hildebrandi</strain>
    </source>
</reference>
<organism evidence="1 2">
    <name type="scientific">Nitzschia inconspicua</name>
    <dbReference type="NCBI Taxonomy" id="303405"/>
    <lineage>
        <taxon>Eukaryota</taxon>
        <taxon>Sar</taxon>
        <taxon>Stramenopiles</taxon>
        <taxon>Ochrophyta</taxon>
        <taxon>Bacillariophyta</taxon>
        <taxon>Bacillariophyceae</taxon>
        <taxon>Bacillariophycidae</taxon>
        <taxon>Bacillariales</taxon>
        <taxon>Bacillariaceae</taxon>
        <taxon>Nitzschia</taxon>
    </lineage>
</organism>
<reference evidence="1" key="1">
    <citation type="journal article" date="2021" name="Sci. Rep.">
        <title>Diploid genomic architecture of Nitzschia inconspicua, an elite biomass production diatom.</title>
        <authorList>
            <person name="Oliver A."/>
            <person name="Podell S."/>
            <person name="Pinowska A."/>
            <person name="Traller J.C."/>
            <person name="Smith S.R."/>
            <person name="McClure R."/>
            <person name="Beliaev A."/>
            <person name="Bohutskyi P."/>
            <person name="Hill E.A."/>
            <person name="Rabines A."/>
            <person name="Zheng H."/>
            <person name="Allen L.Z."/>
            <person name="Kuo A."/>
            <person name="Grigoriev I.V."/>
            <person name="Allen A.E."/>
            <person name="Hazlebeck D."/>
            <person name="Allen E.E."/>
        </authorList>
    </citation>
    <scope>NUCLEOTIDE SEQUENCE</scope>
    <source>
        <strain evidence="1">Hildebrandi</strain>
    </source>
</reference>
<protein>
    <submittedName>
        <fullName evidence="1">Uncharacterized protein</fullName>
    </submittedName>
</protein>
<gene>
    <name evidence="1" type="ORF">IV203_003422</name>
</gene>